<accession>A0A7J9DKR3</accession>
<evidence type="ECO:0000313" key="1">
    <source>
        <dbReference type="EMBL" id="MBA0761164.1"/>
    </source>
</evidence>
<sequence length="24" mass="2676">MPAISARNRCWLAISTRSGWEGRG</sequence>
<name>A0A7J9DKR3_9ROSI</name>
<organism evidence="1 2">
    <name type="scientific">Gossypium trilobum</name>
    <dbReference type="NCBI Taxonomy" id="34281"/>
    <lineage>
        <taxon>Eukaryota</taxon>
        <taxon>Viridiplantae</taxon>
        <taxon>Streptophyta</taxon>
        <taxon>Embryophyta</taxon>
        <taxon>Tracheophyta</taxon>
        <taxon>Spermatophyta</taxon>
        <taxon>Magnoliopsida</taxon>
        <taxon>eudicotyledons</taxon>
        <taxon>Gunneridae</taxon>
        <taxon>Pentapetalae</taxon>
        <taxon>rosids</taxon>
        <taxon>malvids</taxon>
        <taxon>Malvales</taxon>
        <taxon>Malvaceae</taxon>
        <taxon>Malvoideae</taxon>
        <taxon>Gossypium</taxon>
    </lineage>
</organism>
<dbReference type="EMBL" id="JABEZW010000003">
    <property type="protein sequence ID" value="MBA0761164.1"/>
    <property type="molecule type" value="Genomic_DNA"/>
</dbReference>
<reference evidence="1 2" key="1">
    <citation type="journal article" date="2019" name="Genome Biol. Evol.">
        <title>Insights into the evolution of the New World diploid cottons (Gossypium, subgenus Houzingenia) based on genome sequencing.</title>
        <authorList>
            <person name="Grover C.E."/>
            <person name="Arick M.A. 2nd"/>
            <person name="Thrash A."/>
            <person name="Conover J.L."/>
            <person name="Sanders W.S."/>
            <person name="Peterson D.G."/>
            <person name="Frelichowski J.E."/>
            <person name="Scheffler J.A."/>
            <person name="Scheffler B.E."/>
            <person name="Wendel J.F."/>
        </authorList>
    </citation>
    <scope>NUCLEOTIDE SEQUENCE [LARGE SCALE GENOMIC DNA]</scope>
    <source>
        <strain evidence="1">8</strain>
        <tissue evidence="1">Leaf</tissue>
    </source>
</reference>
<comment type="caution">
    <text evidence="1">The sequence shown here is derived from an EMBL/GenBank/DDBJ whole genome shotgun (WGS) entry which is preliminary data.</text>
</comment>
<protein>
    <submittedName>
        <fullName evidence="1">Uncharacterized protein</fullName>
    </submittedName>
</protein>
<dbReference type="Proteomes" id="UP000593568">
    <property type="component" value="Unassembled WGS sequence"/>
</dbReference>
<proteinExistence type="predicted"/>
<gene>
    <name evidence="1" type="ORF">Gotri_023847</name>
</gene>
<keyword evidence="2" id="KW-1185">Reference proteome</keyword>
<dbReference type="AlphaFoldDB" id="A0A7J9DKR3"/>
<evidence type="ECO:0000313" key="2">
    <source>
        <dbReference type="Proteomes" id="UP000593568"/>
    </source>
</evidence>